<proteinExistence type="predicted"/>
<feature type="domain" description="DUF3298" evidence="1">
    <location>
        <begin position="158"/>
        <end position="232"/>
    </location>
</feature>
<sequence>MKLSTTFMGMFIIGSMLCTGYKQNLYTTCELYFNNVITLVEKSINKDVKYLKEDLRIPQFNNGKNPDNIKIINIKINNDILPKVNEAEQTASEYYGDLHVEKPQFPFEIYSRYTVTINNNSIISLYNDYYEFLGGAHGSTIRTSYTVDKEAEKLLNLKELFTSDYDYKSIINDEIKKQIAAEPDKYFESADNFKGIGDSQNFYISGKNLIIYYQQYEIAPYVAGIPEFNIPLEKFGSDYKYANSKI</sequence>
<evidence type="ECO:0000313" key="3">
    <source>
        <dbReference type="EMBL" id="PPV14963.1"/>
    </source>
</evidence>
<evidence type="ECO:0000313" key="4">
    <source>
        <dbReference type="Proteomes" id="UP000238081"/>
    </source>
</evidence>
<protein>
    <recommendedName>
        <fullName evidence="5">DUF3298/DUF4163 domain-containing protein</fullName>
    </recommendedName>
</protein>
<gene>
    <name evidence="3" type="ORF">AWN73_13310</name>
</gene>
<organism evidence="3 4">
    <name type="scientific">Clostridium butyricum</name>
    <dbReference type="NCBI Taxonomy" id="1492"/>
    <lineage>
        <taxon>Bacteria</taxon>
        <taxon>Bacillati</taxon>
        <taxon>Bacillota</taxon>
        <taxon>Clostridia</taxon>
        <taxon>Eubacteriales</taxon>
        <taxon>Clostridiaceae</taxon>
        <taxon>Clostridium</taxon>
    </lineage>
</organism>
<dbReference type="RefSeq" id="WP_027636148.1">
    <property type="nucleotide sequence ID" value="NZ_CANCWB010000006.1"/>
</dbReference>
<dbReference type="InterPro" id="IPR025303">
    <property type="entry name" value="PdaC"/>
</dbReference>
<dbReference type="Pfam" id="PF13739">
    <property type="entry name" value="PdaC"/>
    <property type="match status" value="1"/>
</dbReference>
<accession>A0A2S7FAV5</accession>
<feature type="domain" description="Deacetylase PdaC" evidence="2">
    <location>
        <begin position="44"/>
        <end position="140"/>
    </location>
</feature>
<dbReference type="EMBL" id="LRDH01000104">
    <property type="protein sequence ID" value="PPV14963.1"/>
    <property type="molecule type" value="Genomic_DNA"/>
</dbReference>
<dbReference type="Pfam" id="PF11738">
    <property type="entry name" value="DUF3298"/>
    <property type="match status" value="1"/>
</dbReference>
<dbReference type="InterPro" id="IPR037126">
    <property type="entry name" value="PdaC/RsiV-like_sf"/>
</dbReference>
<dbReference type="InterPro" id="IPR021729">
    <property type="entry name" value="DUF3298"/>
</dbReference>
<evidence type="ECO:0000259" key="1">
    <source>
        <dbReference type="Pfam" id="PF11738"/>
    </source>
</evidence>
<evidence type="ECO:0000259" key="2">
    <source>
        <dbReference type="Pfam" id="PF13739"/>
    </source>
</evidence>
<name>A0A2S7FAV5_CLOBU</name>
<evidence type="ECO:0008006" key="5">
    <source>
        <dbReference type="Google" id="ProtNLM"/>
    </source>
</evidence>
<reference evidence="3 4" key="1">
    <citation type="submission" date="2016-01" db="EMBL/GenBank/DDBJ databases">
        <title>Characterization of the Clostridium difficile lineages that are prevalent in Hong Kong and China.</title>
        <authorList>
            <person name="Kwok J.S.-L."/>
            <person name="Lam W.-Y."/>
            <person name="Ip M."/>
            <person name="Chan T.-F."/>
            <person name="Hawkey P.M."/>
            <person name="Tsui S.K.-W."/>
        </authorList>
    </citation>
    <scope>NUCLEOTIDE SEQUENCE [LARGE SCALE GENOMIC DNA]</scope>
    <source>
        <strain evidence="3 4">300064</strain>
    </source>
</reference>
<comment type="caution">
    <text evidence="3">The sequence shown here is derived from an EMBL/GenBank/DDBJ whole genome shotgun (WGS) entry which is preliminary data.</text>
</comment>
<dbReference type="Gene3D" id="3.30.565.40">
    <property type="entry name" value="Fervidobacterium nodosum Rt17-B1 like"/>
    <property type="match status" value="1"/>
</dbReference>
<dbReference type="AlphaFoldDB" id="A0A2S7FAV5"/>
<dbReference type="Proteomes" id="UP000238081">
    <property type="component" value="Unassembled WGS sequence"/>
</dbReference>
<dbReference type="Gene3D" id="3.90.640.20">
    <property type="entry name" value="Heat-shock cognate protein, ATPase"/>
    <property type="match status" value="1"/>
</dbReference>